<reference evidence="11 12" key="1">
    <citation type="submission" date="2020-09" db="EMBL/GenBank/DDBJ databases">
        <title>novel species in genus Nocardioides.</title>
        <authorList>
            <person name="Zhang G."/>
        </authorList>
    </citation>
    <scope>NUCLEOTIDE SEQUENCE [LARGE SCALE GENOMIC DNA]</scope>
    <source>
        <strain evidence="11 12">19197</strain>
    </source>
</reference>
<evidence type="ECO:0000313" key="12">
    <source>
        <dbReference type="Proteomes" id="UP000649289"/>
    </source>
</evidence>
<evidence type="ECO:0000256" key="10">
    <source>
        <dbReference type="RuleBase" id="RU004181"/>
    </source>
</evidence>
<evidence type="ECO:0000256" key="8">
    <source>
        <dbReference type="ARBA" id="ARBA00023136"/>
    </source>
</evidence>
<dbReference type="EC" id="3.4.23.36" evidence="9"/>
<dbReference type="Proteomes" id="UP000649289">
    <property type="component" value="Unassembled WGS sequence"/>
</dbReference>
<keyword evidence="2 9" id="KW-1003">Cell membrane</keyword>
<comment type="caution">
    <text evidence="11">The sequence shown here is derived from an EMBL/GenBank/DDBJ whole genome shotgun (WGS) entry which is preliminary data.</text>
</comment>
<evidence type="ECO:0000256" key="2">
    <source>
        <dbReference type="ARBA" id="ARBA00022475"/>
    </source>
</evidence>
<dbReference type="PRINTS" id="PR00781">
    <property type="entry name" value="LIPOSIGPTASE"/>
</dbReference>
<name>A0ABR8MC17_9ACTN</name>
<dbReference type="GO" id="GO:0004190">
    <property type="term" value="F:aspartic-type endopeptidase activity"/>
    <property type="evidence" value="ECO:0007669"/>
    <property type="project" value="UniProtKB-EC"/>
</dbReference>
<proteinExistence type="inferred from homology"/>
<organism evidence="11 12">
    <name type="scientific">Nocardioides hwasunensis</name>
    <dbReference type="NCBI Taxonomy" id="397258"/>
    <lineage>
        <taxon>Bacteria</taxon>
        <taxon>Bacillati</taxon>
        <taxon>Actinomycetota</taxon>
        <taxon>Actinomycetes</taxon>
        <taxon>Propionibacteriales</taxon>
        <taxon>Nocardioidaceae</taxon>
        <taxon>Nocardioides</taxon>
    </lineage>
</organism>
<evidence type="ECO:0000256" key="5">
    <source>
        <dbReference type="ARBA" id="ARBA00022750"/>
    </source>
</evidence>
<dbReference type="Pfam" id="PF01252">
    <property type="entry name" value="Peptidase_A8"/>
    <property type="match status" value="1"/>
</dbReference>
<keyword evidence="12" id="KW-1185">Reference proteome</keyword>
<evidence type="ECO:0000256" key="3">
    <source>
        <dbReference type="ARBA" id="ARBA00022670"/>
    </source>
</evidence>
<dbReference type="InterPro" id="IPR001872">
    <property type="entry name" value="Peptidase_A8"/>
</dbReference>
<comment type="pathway">
    <text evidence="9">Protein modification; lipoprotein biosynthesis (signal peptide cleavage).</text>
</comment>
<feature type="transmembrane region" description="Helical" evidence="9">
    <location>
        <begin position="107"/>
        <end position="129"/>
    </location>
</feature>
<dbReference type="EMBL" id="JACXYY010000001">
    <property type="protein sequence ID" value="MBD3913472.1"/>
    <property type="molecule type" value="Genomic_DNA"/>
</dbReference>
<evidence type="ECO:0000256" key="4">
    <source>
        <dbReference type="ARBA" id="ARBA00022692"/>
    </source>
</evidence>
<keyword evidence="4 9" id="KW-0812">Transmembrane</keyword>
<evidence type="ECO:0000256" key="7">
    <source>
        <dbReference type="ARBA" id="ARBA00022989"/>
    </source>
</evidence>
<keyword evidence="3 9" id="KW-0645">Protease</keyword>
<comment type="similarity">
    <text evidence="1 9 10">Belongs to the peptidase A8 family.</text>
</comment>
<comment type="subcellular location">
    <subcellularLocation>
        <location evidence="9">Cell membrane</location>
        <topology evidence="9">Multi-pass membrane protein</topology>
    </subcellularLocation>
</comment>
<evidence type="ECO:0000313" key="11">
    <source>
        <dbReference type="EMBL" id="MBD3913472.1"/>
    </source>
</evidence>
<feature type="transmembrane region" description="Helical" evidence="9">
    <location>
        <begin position="149"/>
        <end position="170"/>
    </location>
</feature>
<keyword evidence="5 9" id="KW-0064">Aspartyl protease</keyword>
<accession>A0ABR8MC17</accession>
<evidence type="ECO:0000256" key="6">
    <source>
        <dbReference type="ARBA" id="ARBA00022801"/>
    </source>
</evidence>
<evidence type="ECO:0000256" key="9">
    <source>
        <dbReference type="HAMAP-Rule" id="MF_00161"/>
    </source>
</evidence>
<dbReference type="NCBIfam" id="TIGR00077">
    <property type="entry name" value="lspA"/>
    <property type="match status" value="1"/>
</dbReference>
<dbReference type="RefSeq" id="WP_191197791.1">
    <property type="nucleotide sequence ID" value="NZ_BAAAPA010000002.1"/>
</dbReference>
<comment type="catalytic activity">
    <reaction evidence="9">
        <text>Release of signal peptides from bacterial membrane prolipoproteins. Hydrolyzes -Xaa-Yaa-Zaa-|-(S,diacylglyceryl)Cys-, in which Xaa is hydrophobic (preferably Leu), and Yaa (Ala or Ser) and Zaa (Gly or Ala) have small, neutral side chains.</text>
        <dbReference type="EC" id="3.4.23.36"/>
    </reaction>
</comment>
<comment type="function">
    <text evidence="9">This protein specifically catalyzes the removal of signal peptides from prolipoproteins.</text>
</comment>
<keyword evidence="7 9" id="KW-1133">Transmembrane helix</keyword>
<feature type="active site" evidence="9">
    <location>
        <position position="141"/>
    </location>
</feature>
<protein>
    <recommendedName>
        <fullName evidence="9">Lipoprotein signal peptidase</fullName>
        <ecNumber evidence="9">3.4.23.36</ecNumber>
    </recommendedName>
    <alternativeName>
        <fullName evidence="9">Prolipoprotein signal peptidase</fullName>
    </alternativeName>
    <alternativeName>
        <fullName evidence="9">Signal peptidase II</fullName>
        <shortName evidence="9">SPase II</shortName>
    </alternativeName>
</protein>
<dbReference type="PANTHER" id="PTHR33695:SF1">
    <property type="entry name" value="LIPOPROTEIN SIGNAL PEPTIDASE"/>
    <property type="match status" value="1"/>
</dbReference>
<keyword evidence="8 9" id="KW-0472">Membrane</keyword>
<feature type="transmembrane region" description="Helical" evidence="9">
    <location>
        <begin position="24"/>
        <end position="40"/>
    </location>
</feature>
<sequence>MQAARGASLNSSDQADPAAGRRRMAPRLVFAAVAVAAYAVDLGTKQWALSALADGDIGVFGDWFTLHLTFNPGAAFSTGTGFTIVFTCLAMVAVVVVLWLSRRLGSIGWALGLGVLLGGVSGNLTDRIFRQPEAFHGHVVDFLMLPNWPVFNVADVCINVAAGVIILQTFRGIRIDGTRESHGSDATGAVDDEAGDRA</sequence>
<dbReference type="PANTHER" id="PTHR33695">
    <property type="entry name" value="LIPOPROTEIN SIGNAL PEPTIDASE"/>
    <property type="match status" value="1"/>
</dbReference>
<evidence type="ECO:0000256" key="1">
    <source>
        <dbReference type="ARBA" id="ARBA00006139"/>
    </source>
</evidence>
<dbReference type="HAMAP" id="MF_00161">
    <property type="entry name" value="LspA"/>
    <property type="match status" value="1"/>
</dbReference>
<gene>
    <name evidence="9 11" type="primary">lspA</name>
    <name evidence="11" type="ORF">IEZ25_02495</name>
</gene>
<keyword evidence="6 9" id="KW-0378">Hydrolase</keyword>
<feature type="active site" evidence="9">
    <location>
        <position position="155"/>
    </location>
</feature>
<feature type="transmembrane region" description="Helical" evidence="9">
    <location>
        <begin position="74"/>
        <end position="100"/>
    </location>
</feature>